<dbReference type="EMBL" id="VLKW01000001">
    <property type="protein sequence ID" value="TWI51530.1"/>
    <property type="molecule type" value="Genomic_DNA"/>
</dbReference>
<dbReference type="GO" id="GO:0005509">
    <property type="term" value="F:calcium ion binding"/>
    <property type="evidence" value="ECO:0007669"/>
    <property type="project" value="InterPro"/>
</dbReference>
<keyword evidence="10" id="KW-1185">Reference proteome</keyword>
<dbReference type="InterPro" id="IPR050557">
    <property type="entry name" value="RTX_toxin/Mannuronan_C5-epim"/>
</dbReference>
<dbReference type="Gene3D" id="2.60.40.10">
    <property type="entry name" value="Immunoglobulins"/>
    <property type="match status" value="2"/>
</dbReference>
<evidence type="ECO:0000313" key="7">
    <source>
        <dbReference type="EMBL" id="QGZ41554.1"/>
    </source>
</evidence>
<comment type="cofactor">
    <cofactor evidence="1">
        <name>Ca(2+)</name>
        <dbReference type="ChEBI" id="CHEBI:29108"/>
    </cofactor>
</comment>
<dbReference type="SMART" id="SM00235">
    <property type="entry name" value="ZnMc"/>
    <property type="match status" value="1"/>
</dbReference>
<dbReference type="InterPro" id="IPR006026">
    <property type="entry name" value="Peptidase_Metallo"/>
</dbReference>
<dbReference type="InterPro" id="IPR025282">
    <property type="entry name" value="DUF4214"/>
</dbReference>
<keyword evidence="4" id="KW-0964">Secreted</keyword>
<reference evidence="7 10" key="3">
    <citation type="submission" date="2019-12" db="EMBL/GenBank/DDBJ databases">
        <title>Draft Genome Sequences of Six Type Strains of the Genus Massilia.</title>
        <authorList>
            <person name="Miess H."/>
            <person name="Frediansyah A."/>
            <person name="Goeker M."/>
            <person name="Gross H."/>
        </authorList>
    </citation>
    <scope>NUCLEOTIDE SEQUENCE [LARGE SCALE GENOMIC DNA]</scope>
    <source>
        <strain evidence="7 10">DSM 26639</strain>
    </source>
</reference>
<dbReference type="InterPro" id="IPR034033">
    <property type="entry name" value="Serralysin-like"/>
</dbReference>
<comment type="similarity">
    <text evidence="3">Belongs to the peptidase M10B family.</text>
</comment>
<dbReference type="GO" id="GO:0008237">
    <property type="term" value="F:metallopeptidase activity"/>
    <property type="evidence" value="ECO:0007669"/>
    <property type="project" value="InterPro"/>
</dbReference>
<dbReference type="RefSeq" id="WP_145872940.1">
    <property type="nucleotide sequence ID" value="NZ_CP046904.1"/>
</dbReference>
<dbReference type="InterPro" id="IPR024079">
    <property type="entry name" value="MetalloPept_cat_dom_sf"/>
</dbReference>
<dbReference type="Pfam" id="PF19077">
    <property type="entry name" value="Big_13"/>
    <property type="match status" value="1"/>
</dbReference>
<dbReference type="GO" id="GO:0006508">
    <property type="term" value="P:proteolysis"/>
    <property type="evidence" value="ECO:0007669"/>
    <property type="project" value="InterPro"/>
</dbReference>
<dbReference type="Proteomes" id="UP000315112">
    <property type="component" value="Unassembled WGS sequence"/>
</dbReference>
<reference evidence="8" key="2">
    <citation type="submission" date="2019-07" db="EMBL/GenBank/DDBJ databases">
        <authorList>
            <person name="Whitman W."/>
            <person name="Huntemann M."/>
            <person name="Clum A."/>
            <person name="Pillay M."/>
            <person name="Palaniappan K."/>
            <person name="Varghese N."/>
            <person name="Mikhailova N."/>
            <person name="Stamatis D."/>
            <person name="Reddy T."/>
            <person name="Daum C."/>
            <person name="Shapiro N."/>
            <person name="Ivanova N."/>
            <person name="Kyrpides N."/>
            <person name="Woyke T."/>
        </authorList>
    </citation>
    <scope>NUCLEOTIDE SEQUENCE</scope>
    <source>
        <strain evidence="8">CGMCC 1.10685</strain>
    </source>
</reference>
<dbReference type="SUPFAM" id="SSF55486">
    <property type="entry name" value="Metalloproteases ('zincins'), catalytic domain"/>
    <property type="match status" value="1"/>
</dbReference>
<dbReference type="GO" id="GO:0005615">
    <property type="term" value="C:extracellular space"/>
    <property type="evidence" value="ECO:0007669"/>
    <property type="project" value="InterPro"/>
</dbReference>
<evidence type="ECO:0000313" key="8">
    <source>
        <dbReference type="EMBL" id="TWI51530.1"/>
    </source>
</evidence>
<dbReference type="OrthoDB" id="6091599at2"/>
<accession>A0A562Q5S1</accession>
<feature type="domain" description="Peptidase metallopeptidase" evidence="6">
    <location>
        <begin position="24"/>
        <end position="192"/>
    </location>
</feature>
<evidence type="ECO:0000256" key="4">
    <source>
        <dbReference type="ARBA" id="ARBA00022525"/>
    </source>
</evidence>
<comment type="subcellular location">
    <subcellularLocation>
        <location evidence="2">Secreted</location>
    </subcellularLocation>
</comment>
<reference evidence="8 9" key="1">
    <citation type="journal article" date="2015" name="Stand. Genomic Sci.">
        <title>Genomic Encyclopedia of Bacterial and Archaeal Type Strains, Phase III: the genomes of soil and plant-associated and newly described type strains.</title>
        <authorList>
            <person name="Whitman W.B."/>
            <person name="Woyke T."/>
            <person name="Klenk H.P."/>
            <person name="Zhou Y."/>
            <person name="Lilburn T.G."/>
            <person name="Beck B.J."/>
            <person name="De Vos P."/>
            <person name="Vandamme P."/>
            <person name="Eisen J.A."/>
            <person name="Garrity G."/>
            <person name="Hugenholtz P."/>
            <person name="Kyrpides N.C."/>
        </authorList>
    </citation>
    <scope>NUCLEOTIDE SEQUENCE [LARGE SCALE GENOMIC DNA]</scope>
    <source>
        <strain evidence="8 9">CGMCC 1.10685</strain>
    </source>
</reference>
<dbReference type="EMBL" id="CP046904">
    <property type="protein sequence ID" value="QGZ41554.1"/>
    <property type="molecule type" value="Genomic_DNA"/>
</dbReference>
<dbReference type="PRINTS" id="PR00313">
    <property type="entry name" value="CABNDNGRPT"/>
</dbReference>
<evidence type="ECO:0000256" key="1">
    <source>
        <dbReference type="ARBA" id="ARBA00001913"/>
    </source>
</evidence>
<dbReference type="InterPro" id="IPR013858">
    <property type="entry name" value="Peptidase_M10B_C"/>
</dbReference>
<evidence type="ECO:0000313" key="9">
    <source>
        <dbReference type="Proteomes" id="UP000315112"/>
    </source>
</evidence>
<dbReference type="SUPFAM" id="SSF51120">
    <property type="entry name" value="beta-Roll"/>
    <property type="match status" value="2"/>
</dbReference>
<dbReference type="Pfam" id="PF13688">
    <property type="entry name" value="Reprolysin_5"/>
    <property type="match status" value="1"/>
</dbReference>
<dbReference type="GO" id="GO:0008270">
    <property type="term" value="F:zinc ion binding"/>
    <property type="evidence" value="ECO:0007669"/>
    <property type="project" value="InterPro"/>
</dbReference>
<dbReference type="PANTHER" id="PTHR38340:SF1">
    <property type="entry name" value="S-LAYER PROTEIN"/>
    <property type="match status" value="1"/>
</dbReference>
<dbReference type="Pfam" id="PF00353">
    <property type="entry name" value="HemolysinCabind"/>
    <property type="match status" value="3"/>
</dbReference>
<dbReference type="Pfam" id="PF08548">
    <property type="entry name" value="Peptidase_M10_C"/>
    <property type="match status" value="1"/>
</dbReference>
<dbReference type="CDD" id="cd04277">
    <property type="entry name" value="ZnMc_serralysin_like"/>
    <property type="match status" value="1"/>
</dbReference>
<dbReference type="InterPro" id="IPR011049">
    <property type="entry name" value="Serralysin-like_metalloprot_C"/>
</dbReference>
<evidence type="ECO:0000256" key="2">
    <source>
        <dbReference type="ARBA" id="ARBA00004613"/>
    </source>
</evidence>
<dbReference type="InterPro" id="IPR001343">
    <property type="entry name" value="Hemolysn_Ca-bd"/>
</dbReference>
<protein>
    <submittedName>
        <fullName evidence="7">DUF4214 domain-containing protein</fullName>
    </submittedName>
    <submittedName>
        <fullName evidence="8">Hemolysin type calcium-binding protein</fullName>
    </submittedName>
</protein>
<dbReference type="InterPro" id="IPR044016">
    <property type="entry name" value="Big_13"/>
</dbReference>
<keyword evidence="5" id="KW-0677">Repeat</keyword>
<organism evidence="8 9">
    <name type="scientific">Pseudoduganella flava</name>
    <dbReference type="NCBI Taxonomy" id="871742"/>
    <lineage>
        <taxon>Bacteria</taxon>
        <taxon>Pseudomonadati</taxon>
        <taxon>Pseudomonadota</taxon>
        <taxon>Betaproteobacteria</taxon>
        <taxon>Burkholderiales</taxon>
        <taxon>Oxalobacteraceae</taxon>
        <taxon>Telluria group</taxon>
        <taxon>Pseudoduganella</taxon>
    </lineage>
</organism>
<evidence type="ECO:0000259" key="6">
    <source>
        <dbReference type="SMART" id="SM00235"/>
    </source>
</evidence>
<evidence type="ECO:0000256" key="3">
    <source>
        <dbReference type="ARBA" id="ARBA00009490"/>
    </source>
</evidence>
<dbReference type="Gene3D" id="1.10.3130.20">
    <property type="entry name" value="Phycobilisome linker domain"/>
    <property type="match status" value="1"/>
</dbReference>
<dbReference type="PANTHER" id="PTHR38340">
    <property type="entry name" value="S-LAYER PROTEIN"/>
    <property type="match status" value="1"/>
</dbReference>
<evidence type="ECO:0000256" key="5">
    <source>
        <dbReference type="ARBA" id="ARBA00022737"/>
    </source>
</evidence>
<dbReference type="InterPro" id="IPR013783">
    <property type="entry name" value="Ig-like_fold"/>
</dbReference>
<sequence>MAAANPIFRPVTLTGNPDIDALLAGGAWNSATITYSFPQTLADTSYGAGTNTEFKELTTAERNAVSQALRQYSDVANVHFAQAAAGAGDISVYWLQSQDNPTARVVSFPGQTNGDADGDVELGSAISAGLGDPGSYSAFTLVHELGHALGLKHPHDQAPVDGGGPPATDPAHDAIEYTIMSYHSYPGSAFGPYTVFDGSYPIGPMMDDIAALQHLYGANFTTNDGDTYYTFDPSAAVIFATIWDGGGTDTYNLSNYTTDLKIDLRPGKWMDFGTQKAQLDDDVYAPANIANAYLYEGDTRSLIENAVGGLGNDTIVGNQAANQLDGGRGDDTLTGGAGDDTFVCDVAGNDCITDFSVGDRIRTAHALTGTIAAGDGADVAAYSVEYVAGPGGLTKLYVDLDGTAGAELTVQVNVDGARLGFSGDAIEFARPPALALPVLEGGNGSGYTADSTPTLSGTGARPGATVTLWDGAQSVGTAHADANGVWHVTSMALVDGTHQLTVTQTDGDGLKSIASAALALTVDTVKPAATLGVPMLSSDSGASAADRVTNVAAQTIALALGAPLADGDIVEGSLDGVHWTDLTEKVAGTTLTWDGVTLTSGAIHVRVRDEAGNAGASGAWNYVLDTAAPTDIRLSGGTIYVGSAAGVTAGRLSAIDPRSGDKFTYELVDSGDARSADNAGFTIAGTELKAIGAPAWSTGTKSVYVRVTDAAGNTFDKALKVTVANPPRPAPETHTETRTEIIGDVAVQHQTTTNADGSVTDMVTVPVVAAGTIGLNLPIGAGALDLLAHVSAGFGLVASGPAATLSGAAASSALTELLTQHGGAELAAAVGGSIGTGGAPLLVRAVVPTVAGTPSGQIALSGAADASDVALVIDGRALPAGTTLQLDNVEFAAVIGAVTLGGGAGNQHVWGDGASQTIVLGEGDDELHGGGGNDVVGSAAGNDRIFGDAGDDTVFGGAGNDTIDGGSGHDVLQLAGAGRADYTLRVVDGALVVTQRGGTDGSDTVSGVEALRFGSGDTSAAGTVDRLYEAVFGRAADTAGKEFWLGAHGAGHSLHDVAAALLGAEEGMAAQGTLSAQAYVEGLYKSALGRTAGGAEIAYWADRLGSGQLDRAGVLLAITESAEKLAQPATLDFNHSDVAVIARLYDMAFGRSADEAGLNGWIAASENGMTATSIARAFAASPEAAALYGGTDDAAFVARLYETGLDRAASTAELARWTGMLAGGTLDRAGVLLALSESAEHVTLVGAIDTSVHAV</sequence>
<dbReference type="Gene3D" id="3.40.390.10">
    <property type="entry name" value="Collagenase (Catalytic Domain)"/>
    <property type="match status" value="1"/>
</dbReference>
<evidence type="ECO:0000313" key="10">
    <source>
        <dbReference type="Proteomes" id="UP000437862"/>
    </source>
</evidence>
<dbReference type="AlphaFoldDB" id="A0A562Q5S1"/>
<dbReference type="Proteomes" id="UP000437862">
    <property type="component" value="Chromosome"/>
</dbReference>
<dbReference type="Gene3D" id="2.150.10.10">
    <property type="entry name" value="Serralysin-like metalloprotease, C-terminal"/>
    <property type="match status" value="2"/>
</dbReference>
<dbReference type="Pfam" id="PF13946">
    <property type="entry name" value="DUF4214"/>
    <property type="match status" value="2"/>
</dbReference>
<proteinExistence type="inferred from homology"/>
<dbReference type="InterPro" id="IPR038255">
    <property type="entry name" value="PBS_linker_sf"/>
</dbReference>
<name>A0A562Q5S1_9BURK</name>
<gene>
    <name evidence="7" type="ORF">GO485_22520</name>
    <name evidence="8" type="ORF">IP92_00517</name>
</gene>